<organism evidence="1 2">
    <name type="scientific">Flavobacterium pectinovorum</name>
    <dbReference type="NCBI Taxonomy" id="29533"/>
    <lineage>
        <taxon>Bacteria</taxon>
        <taxon>Pseudomonadati</taxon>
        <taxon>Bacteroidota</taxon>
        <taxon>Flavobacteriia</taxon>
        <taxon>Flavobacteriales</taxon>
        <taxon>Flavobacteriaceae</taxon>
        <taxon>Flavobacterium</taxon>
    </lineage>
</organism>
<protein>
    <submittedName>
        <fullName evidence="1">Uncharacterized protein</fullName>
    </submittedName>
</protein>
<dbReference type="AlphaFoldDB" id="A0AB36P4D5"/>
<reference evidence="1 2" key="1">
    <citation type="submission" date="2016-11" db="EMBL/GenBank/DDBJ databases">
        <title>Whole genomes of Flavobacteriaceae.</title>
        <authorList>
            <person name="Stine C."/>
            <person name="Li C."/>
            <person name="Tadesse D."/>
        </authorList>
    </citation>
    <scope>NUCLEOTIDE SEQUENCE [LARGE SCALE GENOMIC DNA]</scope>
    <source>
        <strain evidence="1 2">ATCC 19366</strain>
    </source>
</reference>
<accession>A0AB36P4D5</accession>
<dbReference type="Proteomes" id="UP000198431">
    <property type="component" value="Unassembled WGS sequence"/>
</dbReference>
<comment type="caution">
    <text evidence="1">The sequence shown here is derived from an EMBL/GenBank/DDBJ whole genome shotgun (WGS) entry which is preliminary data.</text>
</comment>
<dbReference type="EMBL" id="MUHB01000005">
    <property type="protein sequence ID" value="OXB06825.1"/>
    <property type="molecule type" value="Genomic_DNA"/>
</dbReference>
<gene>
    <name evidence="1" type="ORF">B0A72_04955</name>
</gene>
<proteinExistence type="predicted"/>
<sequence length="63" mass="7631">MHTPEILFVFDAGLQKVGSNALLHRSNKKNSPNNLFWKMRLQKVKIFFIIWKIRKWTIKHLLR</sequence>
<evidence type="ECO:0000313" key="1">
    <source>
        <dbReference type="EMBL" id="OXB06825.1"/>
    </source>
</evidence>
<evidence type="ECO:0000313" key="2">
    <source>
        <dbReference type="Proteomes" id="UP000198431"/>
    </source>
</evidence>
<name>A0AB36P4D5_9FLAO</name>